<name>A0A1H9JRJ2_9BACT</name>
<dbReference type="NCBIfam" id="TIGR02231">
    <property type="entry name" value="mucoidy inhibitor MuiA family protein"/>
    <property type="match status" value="2"/>
</dbReference>
<dbReference type="Gene3D" id="2.60.40.1120">
    <property type="entry name" value="Carboxypeptidase-like, regulatory domain"/>
    <property type="match status" value="1"/>
</dbReference>
<accession>A0A1H9JRJ2</accession>
<evidence type="ECO:0000256" key="1">
    <source>
        <dbReference type="SAM" id="MobiDB-lite"/>
    </source>
</evidence>
<dbReference type="Pfam" id="PF13715">
    <property type="entry name" value="CarbopepD_reg_2"/>
    <property type="match status" value="1"/>
</dbReference>
<dbReference type="OrthoDB" id="603275at2"/>
<dbReference type="PANTHER" id="PTHR31005:SF8">
    <property type="entry name" value="DUF4139 DOMAIN-CONTAINING PROTEIN"/>
    <property type="match status" value="1"/>
</dbReference>
<feature type="compositionally biased region" description="Low complexity" evidence="1">
    <location>
        <begin position="409"/>
        <end position="418"/>
    </location>
</feature>
<feature type="chain" id="PRO_5011628952" description="Mucoidy inhibitor MuiA family protein" evidence="2">
    <location>
        <begin position="21"/>
        <end position="630"/>
    </location>
</feature>
<keyword evidence="6" id="KW-1185">Reference proteome</keyword>
<evidence type="ECO:0000259" key="4">
    <source>
        <dbReference type="Pfam" id="PF13600"/>
    </source>
</evidence>
<dbReference type="Proteomes" id="UP000199021">
    <property type="component" value="Unassembled WGS sequence"/>
</dbReference>
<dbReference type="InterPro" id="IPR025554">
    <property type="entry name" value="DUF4140"/>
</dbReference>
<evidence type="ECO:0000256" key="2">
    <source>
        <dbReference type="SAM" id="SignalP"/>
    </source>
</evidence>
<sequence>MHQLSKLLFLALILWTSALAAQTEQFIASKITHATVFLEGAQVSRMAKVSAATGKNQLVFTGLTAEMDPKSIQIKADDEDLTVLSVSHRLKFNERPKENPEADNIYDQIDQLDEQKALLSTRYRILKEEEDILALNRVVASPQTGLDAQDLVEAVNFHRERITHIRLRQLAISRSLDSLKDQRALLQQQLAEAGKTEEVKTTAEVVVITQNKSATKSDFVITYLVPNARWVPHYDVRVADISQPVDLRYRARVSQNSGEDWAGVRLKLSTGDPSANAIAPTLPMWRLGYNNRPPVYRPGAKAQVQTGFRKLHGKVTDETGEPLIGVTILVPGTEIGTVTDFDGQYYLEAPASATQLRVSYLGFSQQLVNVSTGLMTTRLQAETELLDEVVVTGYGSNRAKKSRGRRAARSAAPRAAPSAPVPVQTQRRATTVNFDIELPYDIPSDGKAREVEIKRHTLPATYTHYAVPKFSLDAFLTASVTDWEQYDLLSGDINLFFEGTYLGESRLNVETVADTLNLSLGRDPGVVIERKATEDYRKRNFFGNKKTDSRGYTISVRNKKDQPIQLTIKDQVPVSGNEDIEIKTDIPRVLRLDERTGILTAKLIVQPKGEHSMQFGYTVKYPNHQTVNLE</sequence>
<reference evidence="6" key="1">
    <citation type="submission" date="2016-10" db="EMBL/GenBank/DDBJ databases">
        <authorList>
            <person name="Varghese N."/>
            <person name="Submissions S."/>
        </authorList>
    </citation>
    <scope>NUCLEOTIDE SEQUENCE [LARGE SCALE GENOMIC DNA]</scope>
    <source>
        <strain evidence="6">DSM 24740</strain>
    </source>
</reference>
<dbReference type="InterPro" id="IPR008969">
    <property type="entry name" value="CarboxyPept-like_regulatory"/>
</dbReference>
<dbReference type="PANTHER" id="PTHR31005">
    <property type="entry name" value="DUF4139 DOMAIN-CONTAINING PROTEIN"/>
    <property type="match status" value="1"/>
</dbReference>
<organism evidence="5 6">
    <name type="scientific">Neolewinella agarilytica</name>
    <dbReference type="NCBI Taxonomy" id="478744"/>
    <lineage>
        <taxon>Bacteria</taxon>
        <taxon>Pseudomonadati</taxon>
        <taxon>Bacteroidota</taxon>
        <taxon>Saprospiria</taxon>
        <taxon>Saprospirales</taxon>
        <taxon>Lewinellaceae</taxon>
        <taxon>Neolewinella</taxon>
    </lineage>
</organism>
<gene>
    <name evidence="5" type="ORF">SAMN05444359_11836</name>
</gene>
<dbReference type="AlphaFoldDB" id="A0A1H9JRJ2"/>
<evidence type="ECO:0000259" key="3">
    <source>
        <dbReference type="Pfam" id="PF13598"/>
    </source>
</evidence>
<feature type="signal peptide" evidence="2">
    <location>
        <begin position="1"/>
        <end position="20"/>
    </location>
</feature>
<dbReference type="Pfam" id="PF13598">
    <property type="entry name" value="DUF4139"/>
    <property type="match status" value="1"/>
</dbReference>
<dbReference type="Pfam" id="PF13600">
    <property type="entry name" value="DUF4140"/>
    <property type="match status" value="1"/>
</dbReference>
<evidence type="ECO:0008006" key="7">
    <source>
        <dbReference type="Google" id="ProtNLM"/>
    </source>
</evidence>
<keyword evidence="2" id="KW-0732">Signal</keyword>
<evidence type="ECO:0000313" key="6">
    <source>
        <dbReference type="Proteomes" id="UP000199021"/>
    </source>
</evidence>
<protein>
    <recommendedName>
        <fullName evidence="7">Mucoidy inhibitor MuiA family protein</fullName>
    </recommendedName>
</protein>
<dbReference type="InterPro" id="IPR037291">
    <property type="entry name" value="DUF4139"/>
</dbReference>
<proteinExistence type="predicted"/>
<feature type="region of interest" description="Disordered" evidence="1">
    <location>
        <begin position="400"/>
        <end position="423"/>
    </location>
</feature>
<dbReference type="InParanoid" id="A0A1H9JRJ2"/>
<dbReference type="EMBL" id="FOFB01000018">
    <property type="protein sequence ID" value="SEQ89373.1"/>
    <property type="molecule type" value="Genomic_DNA"/>
</dbReference>
<feature type="domain" description="DUF4139" evidence="3">
    <location>
        <begin position="221"/>
        <end position="623"/>
    </location>
</feature>
<evidence type="ECO:0000313" key="5">
    <source>
        <dbReference type="EMBL" id="SEQ89373.1"/>
    </source>
</evidence>
<dbReference type="InterPro" id="IPR011935">
    <property type="entry name" value="CHP02231"/>
</dbReference>
<feature type="domain" description="DUF4140" evidence="4">
    <location>
        <begin position="34"/>
        <end position="133"/>
    </location>
</feature>
<dbReference type="RefSeq" id="WP_090170261.1">
    <property type="nucleotide sequence ID" value="NZ_FOFB01000018.1"/>
</dbReference>
<dbReference type="SUPFAM" id="SSF49464">
    <property type="entry name" value="Carboxypeptidase regulatory domain-like"/>
    <property type="match status" value="1"/>
</dbReference>